<organism evidence="1 2">
    <name type="scientific">Ranid herpesvirus 2</name>
    <dbReference type="NCBI Taxonomy" id="389214"/>
    <lineage>
        <taxon>Viruses</taxon>
        <taxon>Duplodnaviria</taxon>
        <taxon>Heunggongvirae</taxon>
        <taxon>Peploviricota</taxon>
        <taxon>Herviviricetes</taxon>
        <taxon>Herpesvirales</taxon>
        <taxon>Alloherpesviridae</taxon>
        <taxon>Batravirus</taxon>
        <taxon>Batravirus ranidallo2</taxon>
    </lineage>
</organism>
<name>Q14W93_9VIRU</name>
<protein>
    <submittedName>
        <fullName evidence="1">ORF13</fullName>
    </submittedName>
</protein>
<dbReference type="EMBL" id="DQ665652">
    <property type="protein sequence ID" value="ABG25678.1"/>
    <property type="molecule type" value="Genomic_DNA"/>
</dbReference>
<proteinExistence type="predicted"/>
<evidence type="ECO:0000313" key="2">
    <source>
        <dbReference type="Proteomes" id="UP000120576"/>
    </source>
</evidence>
<sequence>MQSDEEWCLLGKLVRGMACRQQKINKDWPDFLQALMWHEYAAGRIDIVRYEHEMGTLSARPNVLIPYALKNYWKNAGGEESHGTKNELEELLFFLTHQIPSYKRFIQHYGLTWYTAYAYHRLTDVTCKDGIFHITQRRGAAYASPHMTEDLKRWARDRPPYLLPLDTSFELHVFDTHPEEVWVSQPILSREVCLDSV</sequence>
<dbReference type="GeneID" id="5179445"/>
<keyword evidence="2" id="KW-1185">Reference proteome</keyword>
<dbReference type="RefSeq" id="YP_656521.1">
    <property type="nucleotide sequence ID" value="NC_008210.1"/>
</dbReference>
<dbReference type="KEGG" id="vg:5179445"/>
<reference evidence="1 2" key="1">
    <citation type="journal article" date="2006" name="J. Gen. Virol.">
        <title>Genome sequences of two frog herpesviruses.</title>
        <authorList>
            <person name="Davison A.J."/>
            <person name="Cunningham C."/>
            <person name="Sauerbier W."/>
            <person name="McKinnell R.G."/>
        </authorList>
    </citation>
    <scope>NUCLEOTIDE SEQUENCE [LARGE SCALE GENOMIC DNA]</scope>
    <source>
        <strain evidence="1">ATCC VR-568</strain>
    </source>
</reference>
<accession>Q14W93</accession>
<dbReference type="Proteomes" id="UP000120576">
    <property type="component" value="Genome"/>
</dbReference>
<evidence type="ECO:0000313" key="1">
    <source>
        <dbReference type="EMBL" id="ABG25678.1"/>
    </source>
</evidence>